<evidence type="ECO:0000313" key="2">
    <source>
        <dbReference type="RefSeq" id="XP_073803116.1"/>
    </source>
</evidence>
<accession>A0AC58J9F9</accession>
<dbReference type="Proteomes" id="UP000000437">
    <property type="component" value="Chromosome 4"/>
</dbReference>
<gene>
    <name evidence="2" type="primary">wnk1b</name>
</gene>
<keyword evidence="2" id="KW-0418">Kinase</keyword>
<sequence>MSSENPNKVVTFLAPPPPKNVNGSGSDSLVGEKLDTEVRKRRHTMDKDLKTAEHRFFRRSVICDSNATALDLPSKACILTSPPDCEQFVIPTVLSSTPDVTLDTQTVVSAAVVEERSEDERRAGVEGIVEVQSPSVQDAGSRQSEVLGKVETELSDVGDKEQESRVTDKQEEEERGVAKARAEAELREAVKKEQDEIEEVETKAVGTSPDGRFLKFDIEIGRGSFKTVYKGLDTETTVEVAWCELQDRKLSRSERQRFKEEAGMLKGLQHPNIVRFYDSWESPSKGRKCIVLVTELMTSGTLKTYLKRFKVMKIKVLRSWCRQILKGLHFLHTRAPPIIHRDLKCDNIFITGPTGSVKIGDLGLATLKRSSFAKSVIGTPEFMAPEMYEEKYDESVDVYAFGMCMLEMATSEYPYSECQNPAQIYRRVTSGVKPGSFDKVAIPEVKEIIEGCIRQNKDERYAIKDLLNHAFFQEETGVRVELAEEDDGEMIAIKLWLRIEDVKKLKGKYKDNEAIEFSFDLHRDVPDDVAQEMVESGYVCEGDHKTMAKAIRDRVSLISRKREQRQQVRAEQEKRKQEEEQKLLSSESIKNVAGAQGTQGSLQSQCSSQPPTPGLVQPECEEPDADPQHQYMQSGITLADGTFDSGQGSSVFSEPHLSQLSMSYSSPGTSQQQQVPGQGTYTPSSQAPQQHTAYPQQPMVQVPIPQSTSGMSLASCSTPAASASQQYGVYYVQALPTQAPVQQPASLGPTSQPCASLPQQQTPQQPSSTVAQSISQTQITPTQTSHSASQTLTTELSQLQTPAVESSHSDVASGLSDGNEGVTGGRHEGRPAKRHQRRSVRSRSRNEKTSKVKLSVLNISSMGDRVAECQLETHNRKMVTFKFDLDGDNPEEIAQIMVQSEFILESERESFIDRIREVIETADEKGVERERSQMASDHEQLMPTTSAPLEHGVPPSSAAQVVHSAGRRFIVSPVPESRLKDQFFSPSQPTIPLHEEPAPVPVALPALGLSVSASAVSLQQAFTEMRQAHFDPGPSTAPPMLHNSMPPLLPATTPLPSSATPVVSPPVSSEVTSSPSLPSINPPVSSSPPPTVPVNSVTSPPAQLTLPQSQVAPAVISVIPTPSTLPMPAVPTATSLPQTSVTVPSSTPIAPMGSVSGGSGEQPSIPATSSPTSATIQTPQLAPSTIPTTTAQSQVPPLQPVTTTMPVVQPTPVHSQPQTTTVPNQSHAHSVECDSDQQGKVDDIQALDKKLRSLFMDLGSGPPSAQSDVTSDPTATPSVPGTSSPTTCATPSGTPLPPSSLPLNSSTQSAGSPMTSMGNASTPVGYSQTTPSKAPLTRLPVLPVGPDQAGTPPTEHLPPFPGPGLIQSQQPLEDLDAQLRRALSPETVPISSVTHQSSLTGMPPGGQPVPFSLDDEQAAAPAAGGYKLGRFQVSVATDENTTQTPTSSSSSTSSSSTTSSSSSSCSLSSPENTLHRTSSPLIDTGADVVDGLPALPNQTTTQPQPTTIGRFQVTTKTDTQVGRFSVSKAQDEVTTSTSQPQPTPQTHSAVGNGPAQSPGSLNNSISSYFSSDNDSEFEDEDFKREVSRLRDKHMIESQALYSRQKAEIEALFARLGKVPPAMVNPPVVNPAGRRRRPTKSKSSKSSRGSSQASKSPVQPATSTLSAQSAPSVYPAQQAFLAPGGMMDGGSSPLLQSFKPSPSNDNLCSTFTSDATLSAPSLCVTSQGTSSTNTVAGPGQNQSQPPVSQSQSCKGMFTDELHKLVDNWARDAMNLSQGKRGSKHQQQVVPQGHSYEMVPPVNMGRKYSAPGQLCPSIASTLSGHPPMPNTPATSLGARKGSLCPTPQYGYPSAPYSAQWAGAATHTQAGLLATSQPLGQYPQVPTPLQTFHISTLQKSVSHPGGPNLKST</sequence>
<organism evidence="1 2">
    <name type="scientific">Danio rerio</name>
    <name type="common">Zebrafish</name>
    <name type="synonym">Brachydanio rerio</name>
    <dbReference type="NCBI Taxonomy" id="7955"/>
    <lineage>
        <taxon>Eukaryota</taxon>
        <taxon>Metazoa</taxon>
        <taxon>Chordata</taxon>
        <taxon>Craniata</taxon>
        <taxon>Vertebrata</taxon>
        <taxon>Euteleostomi</taxon>
        <taxon>Actinopterygii</taxon>
        <taxon>Neopterygii</taxon>
        <taxon>Teleostei</taxon>
        <taxon>Ostariophysi</taxon>
        <taxon>Cypriniformes</taxon>
        <taxon>Danionidae</taxon>
        <taxon>Danioninae</taxon>
        <taxon>Danio</taxon>
    </lineage>
</organism>
<protein>
    <submittedName>
        <fullName evidence="2">Serine/threonine-protein kinase WNK1 isoform X44</fullName>
    </submittedName>
</protein>
<name>A0AC58J9F9_DANRE</name>
<reference evidence="2" key="1">
    <citation type="submission" date="2025-08" db="UniProtKB">
        <authorList>
            <consortium name="RefSeq"/>
        </authorList>
    </citation>
    <scope>IDENTIFICATION</scope>
    <source>
        <strain evidence="2">Tuebingen</strain>
        <tissue evidence="2">Fibroblasts and whole tissue</tissue>
    </source>
</reference>
<keyword evidence="1" id="KW-1185">Reference proteome</keyword>
<evidence type="ECO:0000313" key="1">
    <source>
        <dbReference type="Proteomes" id="UP000000437"/>
    </source>
</evidence>
<dbReference type="RefSeq" id="XP_073803116.1">
    <property type="nucleotide sequence ID" value="XM_073947015.1"/>
</dbReference>
<keyword evidence="2" id="KW-0808">Transferase</keyword>
<proteinExistence type="predicted"/>